<evidence type="ECO:0000256" key="4">
    <source>
        <dbReference type="ARBA" id="ARBA00022670"/>
    </source>
</evidence>
<evidence type="ECO:0000256" key="15">
    <source>
        <dbReference type="SAM" id="MobiDB-lite"/>
    </source>
</evidence>
<keyword evidence="6" id="KW-0808">Transferase</keyword>
<dbReference type="GO" id="GO:0008955">
    <property type="term" value="F:peptidoglycan glycosyltransferase activity"/>
    <property type="evidence" value="ECO:0007669"/>
    <property type="project" value="UniProtKB-EC"/>
</dbReference>
<comment type="subcellular location">
    <subcellularLocation>
        <location evidence="1">Cell membrane</location>
    </subcellularLocation>
</comment>
<dbReference type="InterPro" id="IPR036950">
    <property type="entry name" value="PBP_transglycosylase"/>
</dbReference>
<name>A0A328U9S1_9BACL</name>
<protein>
    <submittedName>
        <fullName evidence="18">Carboxypeptidase</fullName>
    </submittedName>
</protein>
<evidence type="ECO:0000256" key="16">
    <source>
        <dbReference type="SAM" id="Phobius"/>
    </source>
</evidence>
<dbReference type="InterPro" id="IPR001460">
    <property type="entry name" value="PCN-bd_Tpept"/>
</dbReference>
<dbReference type="GO" id="GO:0009002">
    <property type="term" value="F:serine-type D-Ala-D-Ala carboxypeptidase activity"/>
    <property type="evidence" value="ECO:0007669"/>
    <property type="project" value="UniProtKB-EC"/>
</dbReference>
<dbReference type="GO" id="GO:0030288">
    <property type="term" value="C:outer membrane-bounded periplasmic space"/>
    <property type="evidence" value="ECO:0007669"/>
    <property type="project" value="TreeGrafter"/>
</dbReference>
<keyword evidence="8" id="KW-0133">Cell shape</keyword>
<dbReference type="PROSITE" id="PS50853">
    <property type="entry name" value="FN3"/>
    <property type="match status" value="1"/>
</dbReference>
<dbReference type="InterPro" id="IPR036116">
    <property type="entry name" value="FN3_sf"/>
</dbReference>
<evidence type="ECO:0000256" key="12">
    <source>
        <dbReference type="ARBA" id="ARBA00023316"/>
    </source>
</evidence>
<keyword evidence="19" id="KW-1185">Reference proteome</keyword>
<dbReference type="PANTHER" id="PTHR32282">
    <property type="entry name" value="BINDING PROTEIN TRANSPEPTIDASE, PUTATIVE-RELATED"/>
    <property type="match status" value="1"/>
</dbReference>
<evidence type="ECO:0000256" key="9">
    <source>
        <dbReference type="ARBA" id="ARBA00022984"/>
    </source>
</evidence>
<keyword evidence="9" id="KW-0573">Peptidoglycan synthesis</keyword>
<dbReference type="SMART" id="SM00060">
    <property type="entry name" value="FN3"/>
    <property type="match status" value="2"/>
</dbReference>
<keyword evidence="3 18" id="KW-0121">Carboxypeptidase</keyword>
<keyword evidence="10 16" id="KW-0472">Membrane</keyword>
<dbReference type="EMBL" id="QLUW01000001">
    <property type="protein sequence ID" value="RAP78091.1"/>
    <property type="molecule type" value="Genomic_DNA"/>
</dbReference>
<keyword evidence="16" id="KW-0812">Transmembrane</keyword>
<keyword evidence="7" id="KW-0378">Hydrolase</keyword>
<evidence type="ECO:0000256" key="11">
    <source>
        <dbReference type="ARBA" id="ARBA00023268"/>
    </source>
</evidence>
<dbReference type="InterPro" id="IPR023346">
    <property type="entry name" value="Lysozyme-like_dom_sf"/>
</dbReference>
<dbReference type="SUPFAM" id="SSF56601">
    <property type="entry name" value="beta-lactamase/transpeptidase-like"/>
    <property type="match status" value="1"/>
</dbReference>
<dbReference type="PANTHER" id="PTHR32282:SF11">
    <property type="entry name" value="PENICILLIN-BINDING PROTEIN 1B"/>
    <property type="match status" value="1"/>
</dbReference>
<evidence type="ECO:0000256" key="8">
    <source>
        <dbReference type="ARBA" id="ARBA00022960"/>
    </source>
</evidence>
<comment type="caution">
    <text evidence="18">The sequence shown here is derived from an EMBL/GenBank/DDBJ whole genome shotgun (WGS) entry which is preliminary data.</text>
</comment>
<dbReference type="GO" id="GO:0005886">
    <property type="term" value="C:plasma membrane"/>
    <property type="evidence" value="ECO:0007669"/>
    <property type="project" value="UniProtKB-SubCell"/>
</dbReference>
<evidence type="ECO:0000256" key="10">
    <source>
        <dbReference type="ARBA" id="ARBA00023136"/>
    </source>
</evidence>
<evidence type="ECO:0000259" key="17">
    <source>
        <dbReference type="PROSITE" id="PS50853"/>
    </source>
</evidence>
<feature type="region of interest" description="Disordered" evidence="15">
    <location>
        <begin position="800"/>
        <end position="825"/>
    </location>
</feature>
<comment type="catalytic activity">
    <reaction evidence="13">
        <text>Preferential cleavage: (Ac)2-L-Lys-D-Ala-|-D-Ala. Also transpeptidation of peptidyl-alanyl moieties that are N-acyl substituents of D-alanine.</text>
        <dbReference type="EC" id="3.4.16.4"/>
    </reaction>
</comment>
<comment type="catalytic activity">
    <reaction evidence="14">
        <text>[GlcNAc-(1-&gt;4)-Mur2Ac(oyl-L-Ala-gamma-D-Glu-L-Lys-D-Ala-D-Ala)](n)-di-trans,octa-cis-undecaprenyl diphosphate + beta-D-GlcNAc-(1-&gt;4)-Mur2Ac(oyl-L-Ala-gamma-D-Glu-L-Lys-D-Ala-D-Ala)-di-trans,octa-cis-undecaprenyl diphosphate = [GlcNAc-(1-&gt;4)-Mur2Ac(oyl-L-Ala-gamma-D-Glu-L-Lys-D-Ala-D-Ala)](n+1)-di-trans,octa-cis-undecaprenyl diphosphate + di-trans,octa-cis-undecaprenyl diphosphate + H(+)</text>
        <dbReference type="Rhea" id="RHEA:23708"/>
        <dbReference type="Rhea" id="RHEA-COMP:9602"/>
        <dbReference type="Rhea" id="RHEA-COMP:9603"/>
        <dbReference type="ChEBI" id="CHEBI:15378"/>
        <dbReference type="ChEBI" id="CHEBI:58405"/>
        <dbReference type="ChEBI" id="CHEBI:60033"/>
        <dbReference type="ChEBI" id="CHEBI:78435"/>
        <dbReference type="EC" id="2.4.99.28"/>
    </reaction>
</comment>
<keyword evidence="2" id="KW-1003">Cell membrane</keyword>
<dbReference type="InterPro" id="IPR013783">
    <property type="entry name" value="Ig-like_fold"/>
</dbReference>
<evidence type="ECO:0000256" key="5">
    <source>
        <dbReference type="ARBA" id="ARBA00022676"/>
    </source>
</evidence>
<evidence type="ECO:0000256" key="1">
    <source>
        <dbReference type="ARBA" id="ARBA00004236"/>
    </source>
</evidence>
<keyword evidence="12" id="KW-0961">Cell wall biogenesis/degradation</keyword>
<gene>
    <name evidence="18" type="ORF">DL346_06525</name>
</gene>
<dbReference type="Gene3D" id="3.40.710.10">
    <property type="entry name" value="DD-peptidase/beta-lactamase superfamily"/>
    <property type="match status" value="1"/>
</dbReference>
<dbReference type="InterPro" id="IPR012338">
    <property type="entry name" value="Beta-lactam/transpept-like"/>
</dbReference>
<feature type="transmembrane region" description="Helical" evidence="16">
    <location>
        <begin position="20"/>
        <end position="49"/>
    </location>
</feature>
<dbReference type="Proteomes" id="UP000249260">
    <property type="component" value="Unassembled WGS sequence"/>
</dbReference>
<evidence type="ECO:0000256" key="7">
    <source>
        <dbReference type="ARBA" id="ARBA00022801"/>
    </source>
</evidence>
<evidence type="ECO:0000256" key="13">
    <source>
        <dbReference type="ARBA" id="ARBA00034000"/>
    </source>
</evidence>
<dbReference type="RefSeq" id="WP_112881216.1">
    <property type="nucleotide sequence ID" value="NZ_QLUW01000001.1"/>
</dbReference>
<dbReference type="SUPFAM" id="SSF49265">
    <property type="entry name" value="Fibronectin type III"/>
    <property type="match status" value="2"/>
</dbReference>
<dbReference type="GO" id="GO:0008658">
    <property type="term" value="F:penicillin binding"/>
    <property type="evidence" value="ECO:0007669"/>
    <property type="project" value="InterPro"/>
</dbReference>
<dbReference type="GO" id="GO:0006508">
    <property type="term" value="P:proteolysis"/>
    <property type="evidence" value="ECO:0007669"/>
    <property type="project" value="UniProtKB-KW"/>
</dbReference>
<evidence type="ECO:0000256" key="6">
    <source>
        <dbReference type="ARBA" id="ARBA00022679"/>
    </source>
</evidence>
<dbReference type="SUPFAM" id="SSF53955">
    <property type="entry name" value="Lysozyme-like"/>
    <property type="match status" value="1"/>
</dbReference>
<evidence type="ECO:0000313" key="19">
    <source>
        <dbReference type="Proteomes" id="UP000249260"/>
    </source>
</evidence>
<dbReference type="InterPro" id="IPR003961">
    <property type="entry name" value="FN3_dom"/>
</dbReference>
<evidence type="ECO:0000256" key="2">
    <source>
        <dbReference type="ARBA" id="ARBA00022475"/>
    </source>
</evidence>
<keyword evidence="5" id="KW-0328">Glycosyltransferase</keyword>
<dbReference type="GO" id="GO:0009252">
    <property type="term" value="P:peptidoglycan biosynthetic process"/>
    <property type="evidence" value="ECO:0007669"/>
    <property type="project" value="UniProtKB-KW"/>
</dbReference>
<dbReference type="Gene3D" id="1.10.3810.10">
    <property type="entry name" value="Biosynthetic peptidoglycan transglycosylase-like"/>
    <property type="match status" value="1"/>
</dbReference>
<keyword evidence="16" id="KW-1133">Transmembrane helix</keyword>
<dbReference type="OrthoDB" id="9766909at2"/>
<dbReference type="Pfam" id="PF00912">
    <property type="entry name" value="Transgly"/>
    <property type="match status" value="1"/>
</dbReference>
<dbReference type="InterPro" id="IPR001264">
    <property type="entry name" value="Glyco_trans_51"/>
</dbReference>
<keyword evidence="4" id="KW-0645">Protease</keyword>
<dbReference type="Gene3D" id="2.60.40.10">
    <property type="entry name" value="Immunoglobulins"/>
    <property type="match status" value="2"/>
</dbReference>
<proteinExistence type="predicted"/>
<dbReference type="CDD" id="cd00063">
    <property type="entry name" value="FN3"/>
    <property type="match status" value="1"/>
</dbReference>
<accession>A0A328U9S1</accession>
<evidence type="ECO:0000313" key="18">
    <source>
        <dbReference type="EMBL" id="RAP78091.1"/>
    </source>
</evidence>
<dbReference type="GO" id="GO:0008360">
    <property type="term" value="P:regulation of cell shape"/>
    <property type="evidence" value="ECO:0007669"/>
    <property type="project" value="UniProtKB-KW"/>
</dbReference>
<dbReference type="GO" id="GO:0071555">
    <property type="term" value="P:cell wall organization"/>
    <property type="evidence" value="ECO:0007669"/>
    <property type="project" value="UniProtKB-KW"/>
</dbReference>
<organism evidence="18 19">
    <name type="scientific">Paenibacillus montanisoli</name>
    <dbReference type="NCBI Taxonomy" id="2081970"/>
    <lineage>
        <taxon>Bacteria</taxon>
        <taxon>Bacillati</taxon>
        <taxon>Bacillota</taxon>
        <taxon>Bacilli</taxon>
        <taxon>Bacillales</taxon>
        <taxon>Paenibacillaceae</taxon>
        <taxon>Paenibacillus</taxon>
    </lineage>
</organism>
<sequence>MNQDRQQKTKGYSKWRTFGIVTLVTFKWLFIFGLLIGLFAGAAVTGYVASFVKDEPVRPRTDIETKINENAITGFVYFNDGQTPVGQLRTEEDRRLIKRGDIPPQVINAVLATEDNNFYNHIGIDFNGIVRAVKQKVLNEETQTGGSTLTQQLARQVFLTLDKTDSRKVKEIFLSLRLERFMTKDEILTAYLNKVQFGTGNSGYNLYGIKAAAKGIFNITDLNQLNIAQSAYLAGLPQRPSAYTAFTSKGKFNESGFKLAVDRQHLVLKRMLETGRISSDQYDEAMAFDIRGSLAKPTEKAYSTFPYLMLEAERQAAEILLLQQNPNLTLADIHKKENAALVEDAREQLLRGGYRIITTIDKRVYNAMHKVGTDPSNFDPDSAEKGMEQTAAVMLDHKTGAILGMLEGRDFYTEQMNHATQMTRQPGSTMKPIAAYLPAIDKGLIQPASIIDDAPIVLKDGQKGFHIPMNVTKKFYGLVTAREALNRSLNLPALKLFNETVTIPEAWKFARKLGISSIQPQDEYAQTGVIGGLSIGVSVEELTNAYGSIANNGVFNDAYMISKITDANGKVVYKHEPKPLRVFSEQTAFLMTDMLRTVISDPNGSGHSIVSKFKNYSKIPVVGKTGSTQSYGDVWFMGYSPDITLGVWVGYEKQIYSLSKDGRSHARNIWSRIMNEVTQERPELFPTKKFSMPSGIVKSTVSSVSGKLPTELTRSEGKLVTDWFNSKFLPKEADDALVRMAVISYNGVNYIPQPTTPADMIKELTVVKRQKPLDVLMKEIEAAQQKLPEDSRRPMSVYLPPDAGRDAPSIVDPRVDDGKAPSSPSNIRLETVSTTNAYRIIFARSPEKDIVGYRLYRSVNDGPYVYTNSPVMTGQDSRFVNYVSGFGTFNYYVTAVDVAGKESAPSAVVSSGFGSNPFPPAQDFPNTGEMQGTGNNNGIILPDPGNNGPVAPSTPANVKLETTDIGIKLTWTTSAASEQVTRYNVYYSKNKNGRYRIIGSTVEARFEYVSPLSAGYFQVSAVNDSGESAASSPVGIK</sequence>
<dbReference type="Pfam" id="PF00905">
    <property type="entry name" value="Transpeptidase"/>
    <property type="match status" value="1"/>
</dbReference>
<reference evidence="18 19" key="1">
    <citation type="submission" date="2018-06" db="EMBL/GenBank/DDBJ databases">
        <title>Paenibacillus montanisoli sp. nov., isolated from mountain area soil.</title>
        <authorList>
            <person name="Wu M."/>
        </authorList>
    </citation>
    <scope>NUCLEOTIDE SEQUENCE [LARGE SCALE GENOMIC DNA]</scope>
    <source>
        <strain evidence="18 19">RA17</strain>
    </source>
</reference>
<dbReference type="InterPro" id="IPR050396">
    <property type="entry name" value="Glycosyltr_51/Transpeptidase"/>
</dbReference>
<evidence type="ECO:0000256" key="14">
    <source>
        <dbReference type="ARBA" id="ARBA00049902"/>
    </source>
</evidence>
<evidence type="ECO:0000256" key="3">
    <source>
        <dbReference type="ARBA" id="ARBA00022645"/>
    </source>
</evidence>
<keyword evidence="11" id="KW-0511">Multifunctional enzyme</keyword>
<dbReference type="AlphaFoldDB" id="A0A328U9S1"/>
<feature type="domain" description="Fibronectin type-III" evidence="17">
    <location>
        <begin position="951"/>
        <end position="1037"/>
    </location>
</feature>